<reference evidence="1" key="1">
    <citation type="submission" date="2022-05" db="EMBL/GenBank/DDBJ databases">
        <title>Chromosome-level genome of Chaenocephalus aceratus.</title>
        <authorList>
            <person name="Park H."/>
        </authorList>
    </citation>
    <scope>NUCLEOTIDE SEQUENCE</scope>
    <source>
        <strain evidence="1">KU_202001</strain>
    </source>
</reference>
<keyword evidence="2" id="KW-1185">Reference proteome</keyword>
<dbReference type="Proteomes" id="UP001057452">
    <property type="component" value="Chromosome 22"/>
</dbReference>
<protein>
    <submittedName>
        <fullName evidence="1">Uncharacterized protein</fullName>
    </submittedName>
</protein>
<sequence>MSLPRPFQVSQTEAPVCSRQKEAVFVFGCSSGSPQTQSTGLWPFSKRDHLSPELGLATPAFSAMVGQSWKCRVDTAQQASRRKLAPISISTHPPSACCLPCNLQSNDSRVHFLRNREKENKERRDEMSSVKHYASLRDVCLSTVHGPVKPLLAGESGYREAMGTSQSYFHSLSPFMETLLEQGSVLMEEEKIQEANKSERQERVKEGVEEKEEGV</sequence>
<comment type="caution">
    <text evidence="1">The sequence shown here is derived from an EMBL/GenBank/DDBJ whole genome shotgun (WGS) entry which is preliminary data.</text>
</comment>
<evidence type="ECO:0000313" key="2">
    <source>
        <dbReference type="Proteomes" id="UP001057452"/>
    </source>
</evidence>
<dbReference type="EMBL" id="CM043806">
    <property type="protein sequence ID" value="KAI4812822.1"/>
    <property type="molecule type" value="Genomic_DNA"/>
</dbReference>
<evidence type="ECO:0000313" key="1">
    <source>
        <dbReference type="EMBL" id="KAI4812822.1"/>
    </source>
</evidence>
<name>A0ACB9WI20_CHAAC</name>
<organism evidence="1 2">
    <name type="scientific">Chaenocephalus aceratus</name>
    <name type="common">Blackfin icefish</name>
    <name type="synonym">Chaenichthys aceratus</name>
    <dbReference type="NCBI Taxonomy" id="36190"/>
    <lineage>
        <taxon>Eukaryota</taxon>
        <taxon>Metazoa</taxon>
        <taxon>Chordata</taxon>
        <taxon>Craniata</taxon>
        <taxon>Vertebrata</taxon>
        <taxon>Euteleostomi</taxon>
        <taxon>Actinopterygii</taxon>
        <taxon>Neopterygii</taxon>
        <taxon>Teleostei</taxon>
        <taxon>Neoteleostei</taxon>
        <taxon>Acanthomorphata</taxon>
        <taxon>Eupercaria</taxon>
        <taxon>Perciformes</taxon>
        <taxon>Notothenioidei</taxon>
        <taxon>Channichthyidae</taxon>
        <taxon>Chaenocephalus</taxon>
    </lineage>
</organism>
<proteinExistence type="predicted"/>
<accession>A0ACB9WI20</accession>
<gene>
    <name evidence="1" type="ORF">KUCAC02_024189</name>
</gene>